<gene>
    <name evidence="1" type="ORF">HRI_001238200</name>
</gene>
<reference evidence="1" key="1">
    <citation type="submission" date="2023-05" db="EMBL/GenBank/DDBJ databases">
        <title>Genome and transcriptome analyses reveal genes involved in the formation of fine ridges on petal epidermal cells in Hibiscus trionum.</title>
        <authorList>
            <person name="Koshimizu S."/>
            <person name="Masuda S."/>
            <person name="Ishii T."/>
            <person name="Shirasu K."/>
            <person name="Hoshino A."/>
            <person name="Arita M."/>
        </authorList>
    </citation>
    <scope>NUCLEOTIDE SEQUENCE</scope>
    <source>
        <strain evidence="1">Hamamatsu line</strain>
    </source>
</reference>
<evidence type="ECO:0000313" key="1">
    <source>
        <dbReference type="EMBL" id="GMI75689.1"/>
    </source>
</evidence>
<dbReference type="Proteomes" id="UP001165190">
    <property type="component" value="Unassembled WGS sequence"/>
</dbReference>
<dbReference type="PANTHER" id="PTHR33116:SF86">
    <property type="entry name" value="REVERSE TRANSCRIPTASE DOMAIN-CONTAINING PROTEIN"/>
    <property type="match status" value="1"/>
</dbReference>
<sequence>MQATVLPKGLCQEMEKIIRRFVWGGTQENRNISLVNWETMRKPLSDGGMGFKDLSVQNNAFLMKVGFEILTQPNKLWVRVIKEKYGWREKVPLSITRSRCSRLWKGLDTVWVEVRNSILWNVRNGEHTNFWYDTWVDMEGPLVARCTMPYMPLPTPVARMVTGFGDWDWRQLEPILPDEILAKLEAIQPPRAWFGEDVPSYRWEENKVFSVRSAYQMLVGSQHAMANEKWRVVWGLKSPQ</sequence>
<comment type="caution">
    <text evidence="1">The sequence shown here is derived from an EMBL/GenBank/DDBJ whole genome shotgun (WGS) entry which is preliminary data.</text>
</comment>
<proteinExistence type="predicted"/>
<name>A0A9W7HDT2_HIBTR</name>
<accession>A0A9W7HDT2</accession>
<organism evidence="1 2">
    <name type="scientific">Hibiscus trionum</name>
    <name type="common">Flower of an hour</name>
    <dbReference type="NCBI Taxonomy" id="183268"/>
    <lineage>
        <taxon>Eukaryota</taxon>
        <taxon>Viridiplantae</taxon>
        <taxon>Streptophyta</taxon>
        <taxon>Embryophyta</taxon>
        <taxon>Tracheophyta</taxon>
        <taxon>Spermatophyta</taxon>
        <taxon>Magnoliopsida</taxon>
        <taxon>eudicotyledons</taxon>
        <taxon>Gunneridae</taxon>
        <taxon>Pentapetalae</taxon>
        <taxon>rosids</taxon>
        <taxon>malvids</taxon>
        <taxon>Malvales</taxon>
        <taxon>Malvaceae</taxon>
        <taxon>Malvoideae</taxon>
        <taxon>Hibiscus</taxon>
    </lineage>
</organism>
<keyword evidence="2" id="KW-1185">Reference proteome</keyword>
<dbReference type="EMBL" id="BSYR01000011">
    <property type="protein sequence ID" value="GMI75689.1"/>
    <property type="molecule type" value="Genomic_DNA"/>
</dbReference>
<dbReference type="OrthoDB" id="1740441at2759"/>
<dbReference type="AlphaFoldDB" id="A0A9W7HDT2"/>
<protein>
    <recommendedName>
        <fullName evidence="3">Reverse transcriptase zinc-binding domain-containing protein</fullName>
    </recommendedName>
</protein>
<dbReference type="PANTHER" id="PTHR33116">
    <property type="entry name" value="REVERSE TRANSCRIPTASE ZINC-BINDING DOMAIN-CONTAINING PROTEIN-RELATED-RELATED"/>
    <property type="match status" value="1"/>
</dbReference>
<evidence type="ECO:0008006" key="3">
    <source>
        <dbReference type="Google" id="ProtNLM"/>
    </source>
</evidence>
<evidence type="ECO:0000313" key="2">
    <source>
        <dbReference type="Proteomes" id="UP001165190"/>
    </source>
</evidence>